<dbReference type="InterPro" id="IPR027417">
    <property type="entry name" value="P-loop_NTPase"/>
</dbReference>
<dbReference type="GO" id="GO:0005524">
    <property type="term" value="F:ATP binding"/>
    <property type="evidence" value="ECO:0007669"/>
    <property type="project" value="InterPro"/>
</dbReference>
<dbReference type="PANTHER" id="PTHR32182">
    <property type="entry name" value="DNA REPLICATION AND REPAIR PROTEIN RECF"/>
    <property type="match status" value="1"/>
</dbReference>
<reference evidence="2" key="1">
    <citation type="submission" date="2018-05" db="EMBL/GenBank/DDBJ databases">
        <authorList>
            <person name="Lanie J.A."/>
            <person name="Ng W.-L."/>
            <person name="Kazmierczak K.M."/>
            <person name="Andrzejewski T.M."/>
            <person name="Davidsen T.M."/>
            <person name="Wayne K.J."/>
            <person name="Tettelin H."/>
            <person name="Glass J.I."/>
            <person name="Rusch D."/>
            <person name="Podicherti R."/>
            <person name="Tsui H.-C.T."/>
            <person name="Winkler M.E."/>
        </authorList>
    </citation>
    <scope>NUCLEOTIDE SEQUENCE</scope>
</reference>
<dbReference type="GO" id="GO:0003697">
    <property type="term" value="F:single-stranded DNA binding"/>
    <property type="evidence" value="ECO:0007669"/>
    <property type="project" value="InterPro"/>
</dbReference>
<evidence type="ECO:0000259" key="1">
    <source>
        <dbReference type="Pfam" id="PF13476"/>
    </source>
</evidence>
<dbReference type="SUPFAM" id="SSF52540">
    <property type="entry name" value="P-loop containing nucleoside triphosphate hydrolases"/>
    <property type="match status" value="1"/>
</dbReference>
<dbReference type="HAMAP" id="MF_00365">
    <property type="entry name" value="RecF"/>
    <property type="match status" value="1"/>
</dbReference>
<gene>
    <name evidence="2" type="ORF">METZ01_LOCUS61534</name>
</gene>
<dbReference type="GO" id="GO:0006302">
    <property type="term" value="P:double-strand break repair"/>
    <property type="evidence" value="ECO:0007669"/>
    <property type="project" value="InterPro"/>
</dbReference>
<protein>
    <recommendedName>
        <fullName evidence="1">Rad50/SbcC-type AAA domain-containing protein</fullName>
    </recommendedName>
</protein>
<dbReference type="NCBIfam" id="TIGR00611">
    <property type="entry name" value="recf"/>
    <property type="match status" value="1"/>
</dbReference>
<dbReference type="EMBL" id="UINC01003716">
    <property type="protein sequence ID" value="SVA08680.1"/>
    <property type="molecule type" value="Genomic_DNA"/>
</dbReference>
<dbReference type="AlphaFoldDB" id="A0A381SXD4"/>
<name>A0A381SXD4_9ZZZZ</name>
<dbReference type="GO" id="GO:0000731">
    <property type="term" value="P:DNA synthesis involved in DNA repair"/>
    <property type="evidence" value="ECO:0007669"/>
    <property type="project" value="TreeGrafter"/>
</dbReference>
<dbReference type="Pfam" id="PF13476">
    <property type="entry name" value="AAA_23"/>
    <property type="match status" value="1"/>
</dbReference>
<dbReference type="Gene3D" id="3.40.50.300">
    <property type="entry name" value="P-loop containing nucleotide triphosphate hydrolases"/>
    <property type="match status" value="1"/>
</dbReference>
<dbReference type="PANTHER" id="PTHR32182:SF0">
    <property type="entry name" value="DNA REPLICATION AND REPAIR PROTEIN RECF"/>
    <property type="match status" value="1"/>
</dbReference>
<feature type="domain" description="Rad50/SbcC-type AAA" evidence="1">
    <location>
        <begin position="5"/>
        <end position="239"/>
    </location>
</feature>
<sequence length="251" mass="29215">MSLGSLEMISFRNHAHTILEFDKGITVIWGENGSGKTTVLEAIHSLSFGKSFRTSKRRELIKDGSTRLIVSGLFKSNGNDEKVSLLQSQKGERKIKINKNPVYNRKDLIGRNNIVVLSPEEEVVTSGPPSARRKFFDKMFSVISRDYVDTLIMYNRLLKQRNKALRKNTNKQKALNEITVWDEPLSDTGHRLWKLRKEMLYEYCERLELISRQYDKEITLSLLFEKKVPTPPIYRKMLNKSLQKDRIIKHT</sequence>
<dbReference type="GO" id="GO:0016887">
    <property type="term" value="F:ATP hydrolysis activity"/>
    <property type="evidence" value="ECO:0007669"/>
    <property type="project" value="InterPro"/>
</dbReference>
<evidence type="ECO:0000313" key="2">
    <source>
        <dbReference type="EMBL" id="SVA08680.1"/>
    </source>
</evidence>
<organism evidence="2">
    <name type="scientific">marine metagenome</name>
    <dbReference type="NCBI Taxonomy" id="408172"/>
    <lineage>
        <taxon>unclassified sequences</taxon>
        <taxon>metagenomes</taxon>
        <taxon>ecological metagenomes</taxon>
    </lineage>
</organism>
<dbReference type="InterPro" id="IPR038729">
    <property type="entry name" value="Rad50/SbcC_AAA"/>
</dbReference>
<dbReference type="InterPro" id="IPR001238">
    <property type="entry name" value="DNA-binding_RecF"/>
</dbReference>
<feature type="non-terminal residue" evidence="2">
    <location>
        <position position="251"/>
    </location>
</feature>
<accession>A0A381SXD4</accession>
<proteinExistence type="inferred from homology"/>